<feature type="region of interest" description="Disordered" evidence="1">
    <location>
        <begin position="146"/>
        <end position="168"/>
    </location>
</feature>
<comment type="caution">
    <text evidence="2">The sequence shown here is derived from an EMBL/GenBank/DDBJ whole genome shotgun (WGS) entry which is preliminary data.</text>
</comment>
<name>A0ABW3H5K2_9SPHN</name>
<proteinExistence type="predicted"/>
<accession>A0ABW3H5K2</accession>
<sequence length="168" mass="16986">MEILAPLGSKVSKSGDTFPIRLAEPILVGGREIIPAGVTGMGEVVHAKKNGGGGGAGELVLAARYLDIGARRLRLRSLRLTEVGESRINTVNAMNLASAASPLPVALIGFLIKGGEVTVPAGRVAEAKTAEAFVLPLPTPVAVAPPVPAAGNAPENTSSVEGNANEVP</sequence>
<protein>
    <submittedName>
        <fullName evidence="2">Uncharacterized protein</fullName>
    </submittedName>
</protein>
<dbReference type="EMBL" id="JBHTJG010000004">
    <property type="protein sequence ID" value="MFD0946781.1"/>
    <property type="molecule type" value="Genomic_DNA"/>
</dbReference>
<evidence type="ECO:0000256" key="1">
    <source>
        <dbReference type="SAM" id="MobiDB-lite"/>
    </source>
</evidence>
<dbReference type="RefSeq" id="WP_264944118.1">
    <property type="nucleotide sequence ID" value="NZ_JAPDRA010000004.1"/>
</dbReference>
<dbReference type="Proteomes" id="UP001596977">
    <property type="component" value="Unassembled WGS sequence"/>
</dbReference>
<gene>
    <name evidence="2" type="ORF">ACFQ1E_10570</name>
</gene>
<evidence type="ECO:0000313" key="3">
    <source>
        <dbReference type="Proteomes" id="UP001596977"/>
    </source>
</evidence>
<evidence type="ECO:0000313" key="2">
    <source>
        <dbReference type="EMBL" id="MFD0946781.1"/>
    </source>
</evidence>
<organism evidence="2 3">
    <name type="scientific">Sphingomonas canadensis</name>
    <dbReference type="NCBI Taxonomy" id="1219257"/>
    <lineage>
        <taxon>Bacteria</taxon>
        <taxon>Pseudomonadati</taxon>
        <taxon>Pseudomonadota</taxon>
        <taxon>Alphaproteobacteria</taxon>
        <taxon>Sphingomonadales</taxon>
        <taxon>Sphingomonadaceae</taxon>
        <taxon>Sphingomonas</taxon>
    </lineage>
</organism>
<keyword evidence="3" id="KW-1185">Reference proteome</keyword>
<reference evidence="3" key="1">
    <citation type="journal article" date="2019" name="Int. J. Syst. Evol. Microbiol.">
        <title>The Global Catalogue of Microorganisms (GCM) 10K type strain sequencing project: providing services to taxonomists for standard genome sequencing and annotation.</title>
        <authorList>
            <consortium name="The Broad Institute Genomics Platform"/>
            <consortium name="The Broad Institute Genome Sequencing Center for Infectious Disease"/>
            <person name="Wu L."/>
            <person name="Ma J."/>
        </authorList>
    </citation>
    <scope>NUCLEOTIDE SEQUENCE [LARGE SCALE GENOMIC DNA]</scope>
    <source>
        <strain evidence="3">CCUG 62982</strain>
    </source>
</reference>